<protein>
    <submittedName>
        <fullName evidence="1">Uncharacterized protein</fullName>
    </submittedName>
</protein>
<evidence type="ECO:0000313" key="2">
    <source>
        <dbReference type="Proteomes" id="UP001220670"/>
    </source>
</evidence>
<dbReference type="Proteomes" id="UP001220670">
    <property type="component" value="Unassembled WGS sequence"/>
</dbReference>
<name>A0AAJ1HSQ8_LIMMU</name>
<proteinExistence type="predicted"/>
<reference evidence="1" key="1">
    <citation type="submission" date="2023-01" db="EMBL/GenBank/DDBJ databases">
        <title>Genome analysis of 13 Lactobacillus isolated from gut of wild boar.</title>
        <authorList>
            <person name="Papp P."/>
            <person name="Libisch B."/>
            <person name="Nagy T."/>
            <person name="Olasz F."/>
        </authorList>
    </citation>
    <scope>NUCLEOTIDE SEQUENCE</scope>
    <source>
        <strain evidence="1">F146</strain>
    </source>
</reference>
<dbReference type="AlphaFoldDB" id="A0AAJ1HSQ8"/>
<gene>
    <name evidence="1" type="ORF">PO250_07155</name>
</gene>
<accession>A0AAJ1HSQ8</accession>
<organism evidence="1 2">
    <name type="scientific">Limosilactobacillus mucosae</name>
    <name type="common">Lactobacillus mucosae</name>
    <dbReference type="NCBI Taxonomy" id="97478"/>
    <lineage>
        <taxon>Bacteria</taxon>
        <taxon>Bacillati</taxon>
        <taxon>Bacillota</taxon>
        <taxon>Bacilli</taxon>
        <taxon>Lactobacillales</taxon>
        <taxon>Lactobacillaceae</taxon>
        <taxon>Limosilactobacillus</taxon>
    </lineage>
</organism>
<dbReference type="EMBL" id="JAQONE010000023">
    <property type="protein sequence ID" value="MDC2830071.1"/>
    <property type="molecule type" value="Genomic_DNA"/>
</dbReference>
<comment type="caution">
    <text evidence="1">The sequence shown here is derived from an EMBL/GenBank/DDBJ whole genome shotgun (WGS) entry which is preliminary data.</text>
</comment>
<dbReference type="RefSeq" id="WP_272209171.1">
    <property type="nucleotide sequence ID" value="NZ_JAQOMW010000021.1"/>
</dbReference>
<sequence>MKKMELKTTDTQFKIDDTSTTLHYTAWIDGVRQQFTSADSLRFYVKQNETFLMTVKAGLADNGFTATLQSKDLSALPVGNYELELWDTKDGATVGIYPDNGFLAFSINENALGTTTGNTVSTITLESMQQQVNQLETDFKARFWQLKGDPGATGATPTFKIGTVTQGSQAAVTDSGSGTAHVLNFTVPVGQAATVTVGTVTALPADSKPTVTMSGTEQNRVLNFGIPTPASTQNIGTDKLSSHTGVGAYFIGKGASDSPTTNAYTVHNMPTTTGGIQYLYDAVDGTPYVRTWTGTTFTAWTEATMFWH</sequence>
<evidence type="ECO:0000313" key="1">
    <source>
        <dbReference type="EMBL" id="MDC2830071.1"/>
    </source>
</evidence>